<dbReference type="EMBL" id="KL648721">
    <property type="protein sequence ID" value="KEY64909.1"/>
    <property type="molecule type" value="Genomic_DNA"/>
</dbReference>
<gene>
    <name evidence="1" type="ORF">S7711_03901</name>
</gene>
<dbReference type="OrthoDB" id="10381470at2759"/>
<name>A0A084AHY0_STACB</name>
<evidence type="ECO:0000313" key="2">
    <source>
        <dbReference type="Proteomes" id="UP000028045"/>
    </source>
</evidence>
<reference evidence="1 2" key="1">
    <citation type="journal article" date="2014" name="BMC Genomics">
        <title>Comparative genome sequencing reveals chemotype-specific gene clusters in the toxigenic black mold Stachybotrys.</title>
        <authorList>
            <person name="Semeiks J."/>
            <person name="Borek D."/>
            <person name="Otwinowski Z."/>
            <person name="Grishin N.V."/>
        </authorList>
    </citation>
    <scope>NUCLEOTIDE SEQUENCE [LARGE SCALE GENOMIC DNA]</scope>
    <source>
        <strain evidence="2">CBS 109288 / IBT 7711</strain>
    </source>
</reference>
<dbReference type="Proteomes" id="UP000028045">
    <property type="component" value="Unassembled WGS sequence"/>
</dbReference>
<sequence>MCFHVAHSGTCTHDGDGPRVDLKHADLLKFKPEEIPSGFYDGCRVPRGDWTGIPLLTRHMFSQEPGGRDPIHLVRLADIHPLASWLCFTAATQRSRVNSGSLCHTLRTRLGCNMQSALAGPDRHGNRDIHVPASQNLLDDIDMDLQIHGCFSRSGSFDGSSAISWLASDPARSLMVLRSYLPDTCKETDRLHFTAMCKAVCRIYGCGHSSYDYSFCNKSWDNEKQISVPCKNHVTSKKTRMSTTRCRLLSCDYANRRGSPWRCCRCHQGPNAGGTCHQSVVRTMPWPDTGEQMEMYTTCDHGVCKTCPPHSQGDSVTTTVYDDAGSSGSAVFFS</sequence>
<organism evidence="1 2">
    <name type="scientific">Stachybotrys chartarum (strain CBS 109288 / IBT 7711)</name>
    <name type="common">Toxic black mold</name>
    <name type="synonym">Stilbospora chartarum</name>
    <dbReference type="NCBI Taxonomy" id="1280523"/>
    <lineage>
        <taxon>Eukaryota</taxon>
        <taxon>Fungi</taxon>
        <taxon>Dikarya</taxon>
        <taxon>Ascomycota</taxon>
        <taxon>Pezizomycotina</taxon>
        <taxon>Sordariomycetes</taxon>
        <taxon>Hypocreomycetidae</taxon>
        <taxon>Hypocreales</taxon>
        <taxon>Stachybotryaceae</taxon>
        <taxon>Stachybotrys</taxon>
    </lineage>
</organism>
<dbReference type="HOGENOM" id="CLU_900724_0_0_1"/>
<protein>
    <submittedName>
        <fullName evidence="1">Uncharacterized protein</fullName>
    </submittedName>
</protein>
<dbReference type="AlphaFoldDB" id="A0A084AHY0"/>
<keyword evidence="2" id="KW-1185">Reference proteome</keyword>
<proteinExistence type="predicted"/>
<evidence type="ECO:0000313" key="1">
    <source>
        <dbReference type="EMBL" id="KEY64909.1"/>
    </source>
</evidence>
<accession>A0A084AHY0</accession>